<evidence type="ECO:0000313" key="2">
    <source>
        <dbReference type="Proteomes" id="UP000001007"/>
    </source>
</evidence>
<dbReference type="OrthoDB" id="595245at2"/>
<proteinExistence type="predicted"/>
<dbReference type="HOGENOM" id="CLU_2568291_0_0_10"/>
<dbReference type="Proteomes" id="UP000001007">
    <property type="component" value="Chromosome"/>
</dbReference>
<reference evidence="1 2" key="1">
    <citation type="journal article" date="2002" name="Proc. Natl. Acad. Sci. U.S.A.">
        <title>The complete genome sequence of Chlorobium tepidum TLS, a photosynthetic, anaerobic, green-sulfur bacterium.</title>
        <authorList>
            <person name="Eisen J.A."/>
            <person name="Nelson K.E."/>
            <person name="Paulsen I.T."/>
            <person name="Heidelberg J.F."/>
            <person name="Wu M."/>
            <person name="Dodson R.J."/>
            <person name="Deboy R."/>
            <person name="Gwinn M.L."/>
            <person name="Nelson W.C."/>
            <person name="Haft D.H."/>
            <person name="Hickey E.K."/>
            <person name="Peterson J.D."/>
            <person name="Durkin A.S."/>
            <person name="Kolonay J.L."/>
            <person name="Yang F."/>
            <person name="Holt I."/>
            <person name="Umayam L.A."/>
            <person name="Mason T."/>
            <person name="Brenner M."/>
            <person name="Shea T.P."/>
            <person name="Parksey D."/>
            <person name="Nierman W.C."/>
            <person name="Feldblyum T.V."/>
            <person name="Hansen C.L."/>
            <person name="Craven M.B."/>
            <person name="Radune D."/>
            <person name="Vamathevan J."/>
            <person name="Khouri H."/>
            <person name="White O."/>
            <person name="Gruber T.M."/>
            <person name="Ketchum K.A."/>
            <person name="Venter J.C."/>
            <person name="Tettelin H."/>
            <person name="Bryant D.A."/>
            <person name="Fraser C.M."/>
        </authorList>
    </citation>
    <scope>NUCLEOTIDE SEQUENCE [LARGE SCALE GENOMIC DNA]</scope>
    <source>
        <strain evidence="2">ATCC 49652 / DSM 12025 / NBRC 103806 / TLS</strain>
    </source>
</reference>
<dbReference type="STRING" id="194439.CT0710"/>
<protein>
    <submittedName>
        <fullName evidence="1">Uncharacterized protein</fullName>
    </submittedName>
</protein>
<keyword evidence="2" id="KW-1185">Reference proteome</keyword>
<dbReference type="eggNOG" id="ENOG5032X7Q">
    <property type="taxonomic scope" value="Bacteria"/>
</dbReference>
<organism evidence="1 2">
    <name type="scientific">Chlorobaculum tepidum (strain ATCC 49652 / DSM 12025 / NBRC 103806 / TLS)</name>
    <name type="common">Chlorobium tepidum</name>
    <dbReference type="NCBI Taxonomy" id="194439"/>
    <lineage>
        <taxon>Bacteria</taxon>
        <taxon>Pseudomonadati</taxon>
        <taxon>Chlorobiota</taxon>
        <taxon>Chlorobiia</taxon>
        <taxon>Chlorobiales</taxon>
        <taxon>Chlorobiaceae</taxon>
        <taxon>Chlorobaculum</taxon>
    </lineage>
</organism>
<dbReference type="EMBL" id="AE006470">
    <property type="protein sequence ID" value="AAM71947.1"/>
    <property type="molecule type" value="Genomic_DNA"/>
</dbReference>
<sequence>MTIMYEKGGGMAGSALQTWEKVLEYASVPLHGTMSRKIRKGVKLQINEGTVYENAVLFISDLFLRVTEDSADTSVNTYYSIDSIASIRTYSTKE</sequence>
<name>Q8KEH9_CHLTE</name>
<accession>Q8KEH9</accession>
<dbReference type="AlphaFoldDB" id="Q8KEH9"/>
<dbReference type="PATRIC" id="fig|194439.7.peg.652"/>
<gene>
    <name evidence="1" type="ordered locus">CT0710</name>
</gene>
<dbReference type="EnsemblBacteria" id="AAM71947">
    <property type="protein sequence ID" value="AAM71947"/>
    <property type="gene ID" value="CT0710"/>
</dbReference>
<dbReference type="KEGG" id="cte:CT0710"/>
<evidence type="ECO:0000313" key="1">
    <source>
        <dbReference type="EMBL" id="AAM71947.1"/>
    </source>
</evidence>